<evidence type="ECO:0000256" key="1">
    <source>
        <dbReference type="SAM" id="Coils"/>
    </source>
</evidence>
<evidence type="ECO:0000313" key="4">
    <source>
        <dbReference type="Proteomes" id="UP001152798"/>
    </source>
</evidence>
<protein>
    <submittedName>
        <fullName evidence="3">Uncharacterized protein</fullName>
    </submittedName>
</protein>
<gene>
    <name evidence="3" type="ORF">NEZAVI_LOCUS7229</name>
</gene>
<feature type="region of interest" description="Disordered" evidence="2">
    <location>
        <begin position="1"/>
        <end position="24"/>
    </location>
</feature>
<keyword evidence="1" id="KW-0175">Coiled coil</keyword>
<reference evidence="3" key="1">
    <citation type="submission" date="2022-01" db="EMBL/GenBank/DDBJ databases">
        <authorList>
            <person name="King R."/>
        </authorList>
    </citation>
    <scope>NUCLEOTIDE SEQUENCE</scope>
</reference>
<dbReference type="Proteomes" id="UP001152798">
    <property type="component" value="Chromosome 3"/>
</dbReference>
<dbReference type="AlphaFoldDB" id="A0A9P0H8J7"/>
<organism evidence="3 4">
    <name type="scientific">Nezara viridula</name>
    <name type="common">Southern green stink bug</name>
    <name type="synonym">Cimex viridulus</name>
    <dbReference type="NCBI Taxonomy" id="85310"/>
    <lineage>
        <taxon>Eukaryota</taxon>
        <taxon>Metazoa</taxon>
        <taxon>Ecdysozoa</taxon>
        <taxon>Arthropoda</taxon>
        <taxon>Hexapoda</taxon>
        <taxon>Insecta</taxon>
        <taxon>Pterygota</taxon>
        <taxon>Neoptera</taxon>
        <taxon>Paraneoptera</taxon>
        <taxon>Hemiptera</taxon>
        <taxon>Heteroptera</taxon>
        <taxon>Panheteroptera</taxon>
        <taxon>Pentatomomorpha</taxon>
        <taxon>Pentatomoidea</taxon>
        <taxon>Pentatomidae</taxon>
        <taxon>Pentatominae</taxon>
        <taxon>Nezara</taxon>
    </lineage>
</organism>
<dbReference type="EMBL" id="OV725079">
    <property type="protein sequence ID" value="CAH1397400.1"/>
    <property type="molecule type" value="Genomic_DNA"/>
</dbReference>
<feature type="coiled-coil region" evidence="1">
    <location>
        <begin position="98"/>
        <end position="146"/>
    </location>
</feature>
<proteinExistence type="predicted"/>
<evidence type="ECO:0000313" key="3">
    <source>
        <dbReference type="EMBL" id="CAH1397400.1"/>
    </source>
</evidence>
<keyword evidence="4" id="KW-1185">Reference proteome</keyword>
<accession>A0A9P0H8J7</accession>
<sequence>MGLTEAERAKRYRAKRKEDKGRNEAYKIKQKMRNQKRKKVAVMTAKEHRAIKSSWRKWDQNRRIREKALASVSNTSPVSASESSGNISMEEKVLLTNYSKINERNKKLELKVQILKNKEIELRRRLASKTNQCKSLQQKLKDKALEIRNKISSSNVKDEKLENLSSVSEESSLNH</sequence>
<name>A0A9P0H8J7_NEZVI</name>
<evidence type="ECO:0000256" key="2">
    <source>
        <dbReference type="SAM" id="MobiDB-lite"/>
    </source>
</evidence>